<dbReference type="CDD" id="cd05599">
    <property type="entry name" value="STKc_NDR_like"/>
    <property type="match status" value="1"/>
</dbReference>
<feature type="region of interest" description="Disordered" evidence="12">
    <location>
        <begin position="730"/>
        <end position="778"/>
    </location>
</feature>
<dbReference type="PANTHER" id="PTHR22988">
    <property type="entry name" value="MYOTONIC DYSTROPHY S/T KINASE-RELATED"/>
    <property type="match status" value="1"/>
</dbReference>
<dbReference type="GO" id="GO:0035556">
    <property type="term" value="P:intracellular signal transduction"/>
    <property type="evidence" value="ECO:0000318"/>
    <property type="project" value="GO_Central"/>
</dbReference>
<dbReference type="FunFam" id="1.10.510.10:FF:000057">
    <property type="entry name" value="Non-specific serine/threonine protein kinase"/>
    <property type="match status" value="1"/>
</dbReference>
<dbReference type="AlphaFoldDB" id="A0A3Q7GA80"/>
<comment type="similarity">
    <text evidence="1">Belongs to the protein kinase superfamily. AGC Ser/Thr protein kinase family.</text>
</comment>
<dbReference type="GO" id="GO:0004674">
    <property type="term" value="F:protein serine/threonine kinase activity"/>
    <property type="evidence" value="ECO:0000318"/>
    <property type="project" value="GO_Central"/>
</dbReference>
<evidence type="ECO:0000256" key="11">
    <source>
        <dbReference type="PROSITE-ProRule" id="PRU10141"/>
    </source>
</evidence>
<evidence type="ECO:0000256" key="4">
    <source>
        <dbReference type="ARBA" id="ARBA00022553"/>
    </source>
</evidence>
<evidence type="ECO:0000259" key="13">
    <source>
        <dbReference type="PROSITE" id="PS50011"/>
    </source>
</evidence>
<keyword evidence="6 11" id="KW-0547">Nucleotide-binding</keyword>
<dbReference type="PROSITE" id="PS00107">
    <property type="entry name" value="PROTEIN_KINASE_ATP"/>
    <property type="match status" value="1"/>
</dbReference>
<evidence type="ECO:0000256" key="10">
    <source>
        <dbReference type="ARBA" id="ARBA00048679"/>
    </source>
</evidence>
<dbReference type="Gramene" id="Solyc04g078870.3.1">
    <property type="protein sequence ID" value="Solyc04g078870.3.1"/>
    <property type="gene ID" value="Solyc04g078870.3"/>
</dbReference>
<dbReference type="SUPFAM" id="SSF56112">
    <property type="entry name" value="Protein kinase-like (PK-like)"/>
    <property type="match status" value="1"/>
</dbReference>
<dbReference type="InterPro" id="IPR011009">
    <property type="entry name" value="Kinase-like_dom_sf"/>
</dbReference>
<dbReference type="GO" id="GO:0005524">
    <property type="term" value="F:ATP binding"/>
    <property type="evidence" value="ECO:0007669"/>
    <property type="project" value="UniProtKB-UniRule"/>
</dbReference>
<keyword evidence="4" id="KW-0597">Phosphoprotein</keyword>
<reference evidence="15" key="2">
    <citation type="submission" date="2019-01" db="UniProtKB">
        <authorList>
            <consortium name="EnsemblPlants"/>
        </authorList>
    </citation>
    <scope>IDENTIFICATION</scope>
    <source>
        <strain evidence="15">cv. Heinz 1706</strain>
    </source>
</reference>
<dbReference type="Pfam" id="PF00433">
    <property type="entry name" value="Pkinase_C"/>
    <property type="match status" value="1"/>
</dbReference>
<dbReference type="InterPro" id="IPR008271">
    <property type="entry name" value="Ser/Thr_kinase_AS"/>
</dbReference>
<proteinExistence type="inferred from homology"/>
<dbReference type="Gene3D" id="1.10.510.10">
    <property type="entry name" value="Transferase(Phosphotransferase) domain 1"/>
    <property type="match status" value="2"/>
</dbReference>
<evidence type="ECO:0000256" key="3">
    <source>
        <dbReference type="ARBA" id="ARBA00022527"/>
    </source>
</evidence>
<dbReference type="InterPro" id="IPR017441">
    <property type="entry name" value="Protein_kinase_ATP_BS"/>
</dbReference>
<dbReference type="FunFam" id="1.10.510.10:FF:000042">
    <property type="entry name" value="Non-specific serine/threonine protein kinase"/>
    <property type="match status" value="1"/>
</dbReference>
<evidence type="ECO:0000256" key="6">
    <source>
        <dbReference type="ARBA" id="ARBA00022741"/>
    </source>
</evidence>
<dbReference type="SMART" id="SM00220">
    <property type="entry name" value="S_TKc"/>
    <property type="match status" value="1"/>
</dbReference>
<evidence type="ECO:0000256" key="1">
    <source>
        <dbReference type="ARBA" id="ARBA00009903"/>
    </source>
</evidence>
<keyword evidence="8 11" id="KW-0067">ATP-binding</keyword>
<feature type="domain" description="AGC-kinase C-terminal" evidence="14">
    <location>
        <begin position="456"/>
        <end position="528"/>
    </location>
</feature>
<dbReference type="EnsemblPlants" id="Solyc04g078870.3.1">
    <property type="protein sequence ID" value="Solyc04g078870.3.1"/>
    <property type="gene ID" value="Solyc04g078870.3"/>
</dbReference>
<name>A0A3Q7GA80_SOLLC</name>
<evidence type="ECO:0000313" key="16">
    <source>
        <dbReference type="Proteomes" id="UP000004994"/>
    </source>
</evidence>
<dbReference type="PROSITE" id="PS51285">
    <property type="entry name" value="AGC_KINASE_CTER"/>
    <property type="match status" value="1"/>
</dbReference>
<dbReference type="InterPro" id="IPR017892">
    <property type="entry name" value="Pkinase_C"/>
</dbReference>
<dbReference type="OMA" id="CVQRSIV"/>
<evidence type="ECO:0000259" key="14">
    <source>
        <dbReference type="PROSITE" id="PS51285"/>
    </source>
</evidence>
<evidence type="ECO:0000256" key="12">
    <source>
        <dbReference type="SAM" id="MobiDB-lite"/>
    </source>
</evidence>
<feature type="domain" description="Protein kinase" evidence="13">
    <location>
        <begin position="111"/>
        <end position="418"/>
    </location>
</feature>
<dbReference type="FunFam" id="3.30.200.20:FF:000102">
    <property type="entry name" value="Non-specific serine/threonine protein kinase"/>
    <property type="match status" value="1"/>
</dbReference>
<evidence type="ECO:0000256" key="7">
    <source>
        <dbReference type="ARBA" id="ARBA00022777"/>
    </source>
</evidence>
<dbReference type="GO" id="GO:0106310">
    <property type="term" value="F:protein serine kinase activity"/>
    <property type="evidence" value="ECO:0007669"/>
    <property type="project" value="RHEA"/>
</dbReference>
<reference evidence="15" key="1">
    <citation type="journal article" date="2012" name="Nature">
        <title>The tomato genome sequence provides insights into fleshy fruit evolution.</title>
        <authorList>
            <consortium name="Tomato Genome Consortium"/>
        </authorList>
    </citation>
    <scope>NUCLEOTIDE SEQUENCE [LARGE SCALE GENOMIC DNA]</scope>
    <source>
        <strain evidence="15">cv. Heinz 1706</strain>
    </source>
</reference>
<dbReference type="PROSITE" id="PS50011">
    <property type="entry name" value="PROTEIN_KINASE_DOM"/>
    <property type="match status" value="1"/>
</dbReference>
<comment type="catalytic activity">
    <reaction evidence="10">
        <text>L-seryl-[protein] + ATP = O-phospho-L-seryl-[protein] + ADP + H(+)</text>
        <dbReference type="Rhea" id="RHEA:17989"/>
        <dbReference type="Rhea" id="RHEA-COMP:9863"/>
        <dbReference type="Rhea" id="RHEA-COMP:11604"/>
        <dbReference type="ChEBI" id="CHEBI:15378"/>
        <dbReference type="ChEBI" id="CHEBI:29999"/>
        <dbReference type="ChEBI" id="CHEBI:30616"/>
        <dbReference type="ChEBI" id="CHEBI:83421"/>
        <dbReference type="ChEBI" id="CHEBI:456216"/>
        <dbReference type="EC" id="2.7.11.1"/>
    </reaction>
</comment>
<evidence type="ECO:0000256" key="2">
    <source>
        <dbReference type="ARBA" id="ARBA00012513"/>
    </source>
</evidence>
<dbReference type="Gene3D" id="3.30.200.20">
    <property type="entry name" value="Phosphorylase Kinase, domain 1"/>
    <property type="match status" value="1"/>
</dbReference>
<dbReference type="SMART" id="SM00133">
    <property type="entry name" value="S_TK_X"/>
    <property type="match status" value="1"/>
</dbReference>
<keyword evidence="3" id="KW-0723">Serine/threonine-protein kinase</keyword>
<comment type="catalytic activity">
    <reaction evidence="9">
        <text>L-threonyl-[protein] + ATP = O-phospho-L-threonyl-[protein] + ADP + H(+)</text>
        <dbReference type="Rhea" id="RHEA:46608"/>
        <dbReference type="Rhea" id="RHEA-COMP:11060"/>
        <dbReference type="Rhea" id="RHEA-COMP:11605"/>
        <dbReference type="ChEBI" id="CHEBI:15378"/>
        <dbReference type="ChEBI" id="CHEBI:30013"/>
        <dbReference type="ChEBI" id="CHEBI:30616"/>
        <dbReference type="ChEBI" id="CHEBI:61977"/>
        <dbReference type="ChEBI" id="CHEBI:456216"/>
        <dbReference type="EC" id="2.7.11.1"/>
    </reaction>
</comment>
<dbReference type="InParanoid" id="A0A3Q7GA80"/>
<dbReference type="STRING" id="4081.A0A3Q7GA80"/>
<keyword evidence="5" id="KW-0808">Transferase</keyword>
<dbReference type="GO" id="GO:0005737">
    <property type="term" value="C:cytoplasm"/>
    <property type="evidence" value="ECO:0007669"/>
    <property type="project" value="UniProtKB-ARBA"/>
</dbReference>
<dbReference type="PaxDb" id="4081-Solyc04g078870.2.1"/>
<dbReference type="InterPro" id="IPR000719">
    <property type="entry name" value="Prot_kinase_dom"/>
</dbReference>
<dbReference type="InterPro" id="IPR059233">
    <property type="entry name" value="MobB_NdrA/B/Cbk1"/>
</dbReference>
<sequence>MEMEGVADGTVKLGALPMKPDRVFNNLEPEFTVSSPVTRQKAAAAKQFIENHYKNYLQGLQDRKERRWALQRKAQEAQVPSDEQEKMLRNLEKRETEYMRLQRHKVGIDDFEQLTVIGKGAFGEVRLCRFKSTGEIFAMKKLKKSDMLSRGQVEHVRSERNLLVEVDSRCIVKLFYSFQDSDFLYLIMEYLPGGDIMTLLMREDVLSEDVARFYIAESILAIQSIHQHHYVHRDIKPDNLILDRNGHLKLSDFGLCKPLENKYSSILLEDEDLTNAESINGTEGHSGGDRASWPMPKEQIQQWKRNRRALAYSTVGTLDYMAPEVLLKKGYGIECDWWSLGAILYEMLVGYPPFCSEHPRMTARKIISWRTCLKFPDEPKVSNEAKDLICRLLCDVESRLGTAGVEEIKFSSIIHEITVLCVQRSIVSLVSGYAASMFVSSYQYLSLGFQAHPWFKGVNWDMLYEMEAAYKPIVTGELDTQNFEKFPEVEHPSSATPRVGPWRKMLTSKDSNFIGFTFKKSDILKSAETSGIDMSSNGHSKPPSLVSLFGMKPEGNVSKLTGRAGKCVSFRYQFLIKKIPSQDSRPKSMEWTDEKHSLYLKSMEASFVDHLYGSLDVVGRHSQNDGFSRHKSSRQKHVNPSGQYKVFQDGCWTKIDFKKDQPQLNKTSGSAAVLASPWIKHFKSAGRHQTRVNSDLQGNTTLVKQNQSPVLCHKDYVTEVMDQNFIDEDLEGGQSSSREHCTKRTKIPLGAGSSSDQVVPFSTSSMTDNLKDLLESTG</sequence>
<feature type="compositionally biased region" description="Basic and acidic residues" evidence="12">
    <location>
        <begin position="769"/>
        <end position="778"/>
    </location>
</feature>
<dbReference type="CDD" id="cd21742">
    <property type="entry name" value="MobB_NDR_LATS-like"/>
    <property type="match status" value="1"/>
</dbReference>
<evidence type="ECO:0000313" key="15">
    <source>
        <dbReference type="EnsemblPlants" id="Solyc04g078870.3.1"/>
    </source>
</evidence>
<feature type="compositionally biased region" description="Polar residues" evidence="12">
    <location>
        <begin position="752"/>
        <end position="768"/>
    </location>
</feature>
<dbReference type="PROSITE" id="PS00108">
    <property type="entry name" value="PROTEIN_KINASE_ST"/>
    <property type="match status" value="1"/>
</dbReference>
<dbReference type="FunCoup" id="A0A3Q7GA80">
    <property type="interactions" value="3108"/>
</dbReference>
<accession>A0A3Q7GA80</accession>
<dbReference type="PANTHER" id="PTHR22988:SF76">
    <property type="entry name" value="CHROMOSOME UNDETERMINED SCAFFOLD_135, WHOLE GENOME SHOTGUN SEQUENCE"/>
    <property type="match status" value="1"/>
</dbReference>
<dbReference type="EC" id="2.7.11.1" evidence="2"/>
<organism evidence="15">
    <name type="scientific">Solanum lycopersicum</name>
    <name type="common">Tomato</name>
    <name type="synonym">Lycopersicon esculentum</name>
    <dbReference type="NCBI Taxonomy" id="4081"/>
    <lineage>
        <taxon>Eukaryota</taxon>
        <taxon>Viridiplantae</taxon>
        <taxon>Streptophyta</taxon>
        <taxon>Embryophyta</taxon>
        <taxon>Tracheophyta</taxon>
        <taxon>Spermatophyta</taxon>
        <taxon>Magnoliopsida</taxon>
        <taxon>eudicotyledons</taxon>
        <taxon>Gunneridae</taxon>
        <taxon>Pentapetalae</taxon>
        <taxon>asterids</taxon>
        <taxon>lamiids</taxon>
        <taxon>Solanales</taxon>
        <taxon>Solanaceae</taxon>
        <taxon>Solanoideae</taxon>
        <taxon>Solaneae</taxon>
        <taxon>Solanum</taxon>
        <taxon>Solanum subgen. Lycopersicon</taxon>
    </lineage>
</organism>
<dbReference type="Pfam" id="PF00069">
    <property type="entry name" value="Pkinase"/>
    <property type="match status" value="2"/>
</dbReference>
<keyword evidence="7" id="KW-0418">Kinase</keyword>
<dbReference type="InterPro" id="IPR050839">
    <property type="entry name" value="Rho-assoc_Ser/Thr_Kinase"/>
</dbReference>
<dbReference type="Proteomes" id="UP000004994">
    <property type="component" value="Chromosome 4"/>
</dbReference>
<evidence type="ECO:0000256" key="8">
    <source>
        <dbReference type="ARBA" id="ARBA00022840"/>
    </source>
</evidence>
<keyword evidence="16" id="KW-1185">Reference proteome</keyword>
<feature type="binding site" evidence="11">
    <location>
        <position position="140"/>
    </location>
    <ligand>
        <name>ATP</name>
        <dbReference type="ChEBI" id="CHEBI:30616"/>
    </ligand>
</feature>
<dbReference type="InterPro" id="IPR000961">
    <property type="entry name" value="AGC-kinase_C"/>
</dbReference>
<evidence type="ECO:0000256" key="5">
    <source>
        <dbReference type="ARBA" id="ARBA00022679"/>
    </source>
</evidence>
<protein>
    <recommendedName>
        <fullName evidence="2">non-specific serine/threonine protein kinase</fullName>
        <ecNumber evidence="2">2.7.11.1</ecNumber>
    </recommendedName>
</protein>
<evidence type="ECO:0000256" key="9">
    <source>
        <dbReference type="ARBA" id="ARBA00047899"/>
    </source>
</evidence>